<keyword evidence="3" id="KW-0326">Glycosidase</keyword>
<dbReference type="InterPro" id="IPR006047">
    <property type="entry name" value="GH13_cat_dom"/>
</dbReference>
<evidence type="ECO:0000256" key="2">
    <source>
        <dbReference type="ARBA" id="ARBA00022801"/>
    </source>
</evidence>
<evidence type="ECO:0000313" key="6">
    <source>
        <dbReference type="Proteomes" id="UP000823895"/>
    </source>
</evidence>
<dbReference type="Gene3D" id="3.90.400.10">
    <property type="entry name" value="Oligo-1,6-glucosidase, Domain 2"/>
    <property type="match status" value="1"/>
</dbReference>
<dbReference type="PANTHER" id="PTHR10357:SF179">
    <property type="entry name" value="NEUTRAL AND BASIC AMINO ACID TRANSPORT PROTEIN RBAT"/>
    <property type="match status" value="1"/>
</dbReference>
<dbReference type="Pfam" id="PF00128">
    <property type="entry name" value="Alpha-amylase"/>
    <property type="match status" value="1"/>
</dbReference>
<reference evidence="5" key="1">
    <citation type="journal article" date="2021" name="PeerJ">
        <title>Extensive microbial diversity within the chicken gut microbiome revealed by metagenomics and culture.</title>
        <authorList>
            <person name="Gilroy R."/>
            <person name="Ravi A."/>
            <person name="Getino M."/>
            <person name="Pursley I."/>
            <person name="Horton D.L."/>
            <person name="Alikhan N.F."/>
            <person name="Baker D."/>
            <person name="Gharbi K."/>
            <person name="Hall N."/>
            <person name="Watson M."/>
            <person name="Adriaenssens E.M."/>
            <person name="Foster-Nyarko E."/>
            <person name="Jarju S."/>
            <person name="Secka A."/>
            <person name="Antonio M."/>
            <person name="Oren A."/>
            <person name="Chaudhuri R.R."/>
            <person name="La Ragione R."/>
            <person name="Hildebrand F."/>
            <person name="Pallen M.J."/>
        </authorList>
    </citation>
    <scope>NUCLEOTIDE SEQUENCE</scope>
    <source>
        <strain evidence="5">CHK165-2605</strain>
    </source>
</reference>
<dbReference type="PANTHER" id="PTHR10357">
    <property type="entry name" value="ALPHA-AMYLASE FAMILY MEMBER"/>
    <property type="match status" value="1"/>
</dbReference>
<evidence type="ECO:0000313" key="5">
    <source>
        <dbReference type="EMBL" id="HJC43119.1"/>
    </source>
</evidence>
<proteinExistence type="inferred from homology"/>
<comment type="similarity">
    <text evidence="1">Belongs to the glycosyl hydrolase 13 family.</text>
</comment>
<evidence type="ECO:0000259" key="4">
    <source>
        <dbReference type="SMART" id="SM00642"/>
    </source>
</evidence>
<dbReference type="Gene3D" id="2.60.40.1180">
    <property type="entry name" value="Golgi alpha-mannosidase II"/>
    <property type="match status" value="1"/>
</dbReference>
<name>A0A9D2P5Q5_9FIRM</name>
<dbReference type="GO" id="GO:0004556">
    <property type="term" value="F:alpha-amylase activity"/>
    <property type="evidence" value="ECO:0007669"/>
    <property type="project" value="TreeGrafter"/>
</dbReference>
<evidence type="ECO:0000256" key="3">
    <source>
        <dbReference type="ARBA" id="ARBA00023295"/>
    </source>
</evidence>
<gene>
    <name evidence="5" type="ORF">H9756_05465</name>
</gene>
<protein>
    <submittedName>
        <fullName evidence="5">Alpha-glucosidase</fullName>
    </submittedName>
</protein>
<reference evidence="5" key="2">
    <citation type="submission" date="2021-04" db="EMBL/GenBank/DDBJ databases">
        <authorList>
            <person name="Gilroy R."/>
        </authorList>
    </citation>
    <scope>NUCLEOTIDE SEQUENCE</scope>
    <source>
        <strain evidence="5">CHK165-2605</strain>
    </source>
</reference>
<dbReference type="FunFam" id="3.20.20.80:FF:000064">
    <property type="entry name" value="Oligo-1,6-glucosidase"/>
    <property type="match status" value="2"/>
</dbReference>
<organism evidence="5 6">
    <name type="scientific">Candidatus Mediterraneibacter gallistercoris</name>
    <dbReference type="NCBI Taxonomy" id="2838671"/>
    <lineage>
        <taxon>Bacteria</taxon>
        <taxon>Bacillati</taxon>
        <taxon>Bacillota</taxon>
        <taxon>Clostridia</taxon>
        <taxon>Lachnospirales</taxon>
        <taxon>Lachnospiraceae</taxon>
        <taxon>Mediterraneibacter</taxon>
    </lineage>
</organism>
<dbReference type="FunFam" id="3.90.400.10:FF:000002">
    <property type="entry name" value="Sucrose isomerase"/>
    <property type="match status" value="1"/>
</dbReference>
<sequence>MKKKWWHDKAAYQIYPKSFLDTNGDGIGDLRGIISKLDYLKDLGIDIIWLSPIYQSPFVDQGYDISDYYKIAEEFGTMEEFDELLAETKKRGMYVLMDLVVNHCSDKHEWFQKALKDPYGKYAGYFHFVKGKDGREPSNYRSYFGGSAWEPVPGTDLYYLHMFAKEQPDLNWENPELRQEIYKMINWWLDKGLAGFRIDAIINIKKDLSFPSFEPDGPDGLASCVKMVEEVQGVGDYFEDIKKNTFEKYDAFTVAEVFNMKDDELAEFIGDDGHFSTMFDFSAHMLAQGENGWYNSRKPSFKEWRDTIFASQKRMLGVGFPANIIENHDEPRGASRFLPEYAQNETGKKMLATTSMLLYGIPFIYQGQEIGMTNCRRNDISEYDDISTKDQYREALAAGCSRNQALECCYENSRDNARTPMQWSAGEGAGFTHGTPWLALNPNYTQINVEEQAERPDSVLSYYKKLLALKKSPEYKETFTYGRFVPDYEEQDGIFAYHRISGKDDAKAVQDILIAANYGTEPCTLKLAGQSGRVLLSNTGEEEAGTREISGKGTITLGSCEAAVILL</sequence>
<accession>A0A9D2P5Q5</accession>
<feature type="domain" description="Glycosyl hydrolase family 13 catalytic" evidence="4">
    <location>
        <begin position="13"/>
        <end position="418"/>
    </location>
</feature>
<comment type="caution">
    <text evidence="5">The sequence shown here is derived from an EMBL/GenBank/DDBJ whole genome shotgun (WGS) entry which is preliminary data.</text>
</comment>
<evidence type="ECO:0000256" key="1">
    <source>
        <dbReference type="ARBA" id="ARBA00008061"/>
    </source>
</evidence>
<dbReference type="Gene3D" id="3.20.20.80">
    <property type="entry name" value="Glycosidases"/>
    <property type="match status" value="1"/>
</dbReference>
<dbReference type="EMBL" id="DWWI01000115">
    <property type="protein sequence ID" value="HJC43119.1"/>
    <property type="molecule type" value="Genomic_DNA"/>
</dbReference>
<dbReference type="InterPro" id="IPR045857">
    <property type="entry name" value="O16G_dom_2"/>
</dbReference>
<dbReference type="CDD" id="cd11333">
    <property type="entry name" value="AmyAc_SI_OligoGlu_DGase"/>
    <property type="match status" value="1"/>
</dbReference>
<dbReference type="InterPro" id="IPR017853">
    <property type="entry name" value="GH"/>
</dbReference>
<dbReference type="InterPro" id="IPR013780">
    <property type="entry name" value="Glyco_hydro_b"/>
</dbReference>
<dbReference type="SMART" id="SM00642">
    <property type="entry name" value="Aamy"/>
    <property type="match status" value="1"/>
</dbReference>
<keyword evidence="2" id="KW-0378">Hydrolase</keyword>
<dbReference type="GO" id="GO:0009313">
    <property type="term" value="P:oligosaccharide catabolic process"/>
    <property type="evidence" value="ECO:0007669"/>
    <property type="project" value="TreeGrafter"/>
</dbReference>
<dbReference type="AlphaFoldDB" id="A0A9D2P5Q5"/>
<dbReference type="SUPFAM" id="SSF51445">
    <property type="entry name" value="(Trans)glycosidases"/>
    <property type="match status" value="1"/>
</dbReference>
<dbReference type="Proteomes" id="UP000823895">
    <property type="component" value="Unassembled WGS sequence"/>
</dbReference>